<evidence type="ECO:0000313" key="1">
    <source>
        <dbReference type="EMBL" id="CAI2364468.1"/>
    </source>
</evidence>
<gene>
    <name evidence="1" type="ORF">ECRASSUSDP1_LOCUS5811</name>
</gene>
<dbReference type="EMBL" id="CAMPGE010005622">
    <property type="protein sequence ID" value="CAI2364468.1"/>
    <property type="molecule type" value="Genomic_DNA"/>
</dbReference>
<name>A0AAD1X631_EUPCR</name>
<protein>
    <submittedName>
        <fullName evidence="1">Uncharacterized protein</fullName>
    </submittedName>
</protein>
<evidence type="ECO:0000313" key="2">
    <source>
        <dbReference type="Proteomes" id="UP001295684"/>
    </source>
</evidence>
<comment type="caution">
    <text evidence="1">The sequence shown here is derived from an EMBL/GenBank/DDBJ whole genome shotgun (WGS) entry which is preliminary data.</text>
</comment>
<dbReference type="AlphaFoldDB" id="A0AAD1X631"/>
<dbReference type="Proteomes" id="UP001295684">
    <property type="component" value="Unassembled WGS sequence"/>
</dbReference>
<reference evidence="1" key="1">
    <citation type="submission" date="2023-07" db="EMBL/GenBank/DDBJ databases">
        <authorList>
            <consortium name="AG Swart"/>
            <person name="Singh M."/>
            <person name="Singh A."/>
            <person name="Seah K."/>
            <person name="Emmerich C."/>
        </authorList>
    </citation>
    <scope>NUCLEOTIDE SEQUENCE</scope>
    <source>
        <strain evidence="1">DP1</strain>
    </source>
</reference>
<proteinExistence type="predicted"/>
<keyword evidence="2" id="KW-1185">Reference proteome</keyword>
<sequence>MNLSNNYSWDDSQCVVSDQCRESPLKNSVYEWHNSKNILLVDKGHVKNARESYSKDKFVCFSMIFPKANKNDEIDIILPTPRLGCQVEKINLMNKAKRLKEFKDLKNCSSCSYPNTINKNKDMSCSWVEKCKVCQKLSSPRILDSIKGRF</sequence>
<organism evidence="1 2">
    <name type="scientific">Euplotes crassus</name>
    <dbReference type="NCBI Taxonomy" id="5936"/>
    <lineage>
        <taxon>Eukaryota</taxon>
        <taxon>Sar</taxon>
        <taxon>Alveolata</taxon>
        <taxon>Ciliophora</taxon>
        <taxon>Intramacronucleata</taxon>
        <taxon>Spirotrichea</taxon>
        <taxon>Hypotrichia</taxon>
        <taxon>Euplotida</taxon>
        <taxon>Euplotidae</taxon>
        <taxon>Moneuplotes</taxon>
    </lineage>
</organism>
<accession>A0AAD1X631</accession>